<name>A0A0G4QE28_9GAMM</name>
<dbReference type="AlphaFoldDB" id="A0A0G4QE28"/>
<proteinExistence type="predicted"/>
<dbReference type="Gene3D" id="3.30.1460.10">
    <property type="match status" value="1"/>
</dbReference>
<dbReference type="EMBL" id="CVRY01000005">
    <property type="protein sequence ID" value="CRL63859.1"/>
    <property type="molecule type" value="Genomic_DNA"/>
</dbReference>
<dbReference type="Proteomes" id="UP000183920">
    <property type="component" value="Unassembled WGS sequence"/>
</dbReference>
<organism evidence="1 2">
    <name type="scientific">Proteus penneri</name>
    <dbReference type="NCBI Taxonomy" id="102862"/>
    <lineage>
        <taxon>Bacteria</taxon>
        <taxon>Pseudomonadati</taxon>
        <taxon>Pseudomonadota</taxon>
        <taxon>Gammaproteobacteria</taxon>
        <taxon>Enterobacterales</taxon>
        <taxon>Morganellaceae</taxon>
        <taxon>Proteus</taxon>
    </lineage>
</organism>
<dbReference type="RefSeq" id="WP_072064445.1">
    <property type="nucleotide sequence ID" value="NZ_CVRY01000005.1"/>
</dbReference>
<evidence type="ECO:0000313" key="1">
    <source>
        <dbReference type="EMBL" id="CRL63859.1"/>
    </source>
</evidence>
<dbReference type="InterPro" id="IPR003065">
    <property type="entry name" value="Invas_SpaK"/>
</dbReference>
<sequence length="137" mass="15408">MSCDLASLIIDSMNVIGRDDLFSNGKSIDNHSTITISLGEMPDINLLTVDDVPMIWSVLREYDENQLQQNSSGILLEQINIQTESFYPGQPALVKVESDLELRASFMPIALQNGETMAKAIDEFFQVMNQIHQQFIN</sequence>
<dbReference type="PRINTS" id="PR01305">
    <property type="entry name" value="SSPAKPROTEIN"/>
</dbReference>
<dbReference type="SUPFAM" id="SSF69635">
    <property type="entry name" value="Type III secretory system chaperone-like"/>
    <property type="match status" value="1"/>
</dbReference>
<dbReference type="CDD" id="cd17035">
    <property type="entry name" value="T3SC_IB_Spa15-like"/>
    <property type="match status" value="1"/>
</dbReference>
<protein>
    <submittedName>
        <fullName evidence="1">Surface presentation of antigens protein SpaK</fullName>
    </submittedName>
</protein>
<evidence type="ECO:0000313" key="2">
    <source>
        <dbReference type="Proteomes" id="UP000183920"/>
    </source>
</evidence>
<gene>
    <name evidence="1" type="primary">spaK</name>
    <name evidence="1" type="ORF">BN1804_02701</name>
</gene>
<accession>A0A0G4QE28</accession>
<dbReference type="Pfam" id="PF03519">
    <property type="entry name" value="Invas_SpaK"/>
    <property type="match status" value="1"/>
</dbReference>
<reference evidence="2" key="1">
    <citation type="submission" date="2015-06" db="EMBL/GenBank/DDBJ databases">
        <authorList>
            <person name="Urmite Genomes"/>
        </authorList>
    </citation>
    <scope>NUCLEOTIDE SEQUENCE [LARGE SCALE GENOMIC DNA]</scope>
    <source>
        <strain evidence="2">CSUR P1867</strain>
    </source>
</reference>